<dbReference type="STRING" id="44689.Q55BS5"/>
<dbReference type="GO" id="GO:0003924">
    <property type="term" value="F:GTPase activity"/>
    <property type="evidence" value="ECO:0007669"/>
    <property type="project" value="InterPro"/>
</dbReference>
<dbReference type="PRINTS" id="PR00315">
    <property type="entry name" value="ELONGATNFCT"/>
</dbReference>
<dbReference type="InterPro" id="IPR005225">
    <property type="entry name" value="Small_GTP-bd"/>
</dbReference>
<dbReference type="RefSeq" id="XP_646756.1">
    <property type="nucleotide sequence ID" value="XM_641664.1"/>
</dbReference>
<sequence>MENTTATATTTTTTTTPTTTTTTSTSPNNNNNNEIPINFNIGIMGHVDSGKTSLAKALSTNLSTASLDKSPASQERGITLDLGFSSFQIKKDKLAENNNNNNDNNNNIQITLVDCPGHASLIKTIIGGSQIIDMMFLVIDIVKGIQTQTAECIVIGEITCKKGIIILNKIDQIPVESRKEKIEQVSSKLRKALEKTCFKDSLIIPFSATGGSSSGGGSNSNKIEPIGIDLLTKELLNFINIPKREAKGDLLFEFDHCFQIKGQGTILTGTVLRGSIEVNQIIQIPQLNIEKKVKSMQMFHKPIKKAIQGDRVGVCITQLDSSLLERGLVCSNNSIPLLSSALISIEKVRFYKQQVNSKQQFHITIGHSTVIGTITLFSSNIIEPFNSIKEYIYEDTLHATTINTSSNDNNTINSNNVENKESFYPVGSQFALIKFDHPILCPLNSVVIGSKLDVNLDSTGCRIAFHGNLLEGIDDTNKQSLFSKLKIYKNKSKQGQVERIHNENTIIGKNLFKKDSDISSFIGMKVLFETGEIGILDSSFGKTGKVKIQIQTGNTESIKLGTIFTLTFKRFI</sequence>
<dbReference type="GO" id="GO:0001514">
    <property type="term" value="P:selenocysteine incorporation"/>
    <property type="evidence" value="ECO:0000318"/>
    <property type="project" value="GO_Central"/>
</dbReference>
<dbReference type="eggNOG" id="KOG0461">
    <property type="taxonomic scope" value="Eukaryota"/>
</dbReference>
<dbReference type="GeneID" id="8617729"/>
<dbReference type="Pfam" id="PF21131">
    <property type="entry name" value="eEFSec_4th"/>
    <property type="match status" value="1"/>
</dbReference>
<dbReference type="CDD" id="cd03696">
    <property type="entry name" value="SelB_II"/>
    <property type="match status" value="1"/>
</dbReference>
<dbReference type="GO" id="GO:0005525">
    <property type="term" value="F:GTP binding"/>
    <property type="evidence" value="ECO:0007669"/>
    <property type="project" value="InterPro"/>
</dbReference>
<dbReference type="Pfam" id="PF21208">
    <property type="entry name" value="euk_SelB_III"/>
    <property type="match status" value="1"/>
</dbReference>
<dbReference type="Gene3D" id="2.40.30.10">
    <property type="entry name" value="Translation factors"/>
    <property type="match status" value="2"/>
</dbReference>
<dbReference type="FunFam" id="3.40.50.300:FF:002712">
    <property type="entry name" value="GD25199"/>
    <property type="match status" value="1"/>
</dbReference>
<dbReference type="InterPro" id="IPR004161">
    <property type="entry name" value="EFTu-like_2"/>
</dbReference>
<proteinExistence type="predicted"/>
<dbReference type="HOGENOM" id="CLU_019148_1_0_1"/>
<dbReference type="PROSITE" id="PS51722">
    <property type="entry name" value="G_TR_2"/>
    <property type="match status" value="1"/>
</dbReference>
<dbReference type="OMA" id="CFAIKGQ"/>
<gene>
    <name evidence="3" type="ORF">DDB_G0270386</name>
</gene>
<dbReference type="PhylomeDB" id="Q55BS5"/>
<dbReference type="CDD" id="cd01889">
    <property type="entry name" value="SelB_euk"/>
    <property type="match status" value="1"/>
</dbReference>
<dbReference type="InterPro" id="IPR000795">
    <property type="entry name" value="T_Tr_GTP-bd_dom"/>
</dbReference>
<dbReference type="GO" id="GO:0003746">
    <property type="term" value="F:translation elongation factor activity"/>
    <property type="evidence" value="ECO:0000318"/>
    <property type="project" value="GO_Central"/>
</dbReference>
<evidence type="ECO:0000313" key="4">
    <source>
        <dbReference type="Proteomes" id="UP000002195"/>
    </source>
</evidence>
<dbReference type="VEuPathDB" id="AmoebaDB:DDB_G0270386"/>
<dbReference type="InParanoid" id="Q55BS5"/>
<dbReference type="KEGG" id="ddi:DDB_G0270386"/>
<dbReference type="NCBIfam" id="TIGR00231">
    <property type="entry name" value="small_GTP"/>
    <property type="match status" value="1"/>
</dbReference>
<dbReference type="PANTHER" id="PTHR43721:SF11">
    <property type="entry name" value="SELENOCYSTEINE-SPECIFIC ELONGATION FACTOR"/>
    <property type="match status" value="1"/>
</dbReference>
<organism evidence="3 4">
    <name type="scientific">Dictyostelium discoideum</name>
    <name type="common">Social amoeba</name>
    <dbReference type="NCBI Taxonomy" id="44689"/>
    <lineage>
        <taxon>Eukaryota</taxon>
        <taxon>Amoebozoa</taxon>
        <taxon>Evosea</taxon>
        <taxon>Eumycetozoa</taxon>
        <taxon>Dictyostelia</taxon>
        <taxon>Dictyosteliales</taxon>
        <taxon>Dictyosteliaceae</taxon>
        <taxon>Dictyostelium</taxon>
    </lineage>
</organism>
<dbReference type="Gene3D" id="3.40.50.300">
    <property type="entry name" value="P-loop containing nucleotide triphosphate hydrolases"/>
    <property type="match status" value="1"/>
</dbReference>
<protein>
    <recommendedName>
        <fullName evidence="2">Tr-type G domain-containing protein</fullName>
    </recommendedName>
</protein>
<dbReference type="AlphaFoldDB" id="Q55BS5"/>
<dbReference type="InterPro" id="IPR027417">
    <property type="entry name" value="P-loop_NTPase"/>
</dbReference>
<feature type="domain" description="Tr-type G" evidence="2">
    <location>
        <begin position="36"/>
        <end position="243"/>
    </location>
</feature>
<name>Q55BS5_DICDI</name>
<dbReference type="InterPro" id="IPR049393">
    <property type="entry name" value="eEFSec_III"/>
</dbReference>
<reference evidence="3 4" key="1">
    <citation type="journal article" date="2005" name="Nature">
        <title>The genome of the social amoeba Dictyostelium discoideum.</title>
        <authorList>
            <consortium name="The Dictyostelium discoideum Sequencing Consortium"/>
            <person name="Eichinger L."/>
            <person name="Pachebat J.A."/>
            <person name="Glockner G."/>
            <person name="Rajandream M.A."/>
            <person name="Sucgang R."/>
            <person name="Berriman M."/>
            <person name="Song J."/>
            <person name="Olsen R."/>
            <person name="Szafranski K."/>
            <person name="Xu Q."/>
            <person name="Tunggal B."/>
            <person name="Kummerfeld S."/>
            <person name="Madera M."/>
            <person name="Konfortov B.A."/>
            <person name="Rivero F."/>
            <person name="Bankier A.T."/>
            <person name="Lehmann R."/>
            <person name="Hamlin N."/>
            <person name="Davies R."/>
            <person name="Gaudet P."/>
            <person name="Fey P."/>
            <person name="Pilcher K."/>
            <person name="Chen G."/>
            <person name="Saunders D."/>
            <person name="Sodergren E."/>
            <person name="Davis P."/>
            <person name="Kerhornou A."/>
            <person name="Nie X."/>
            <person name="Hall N."/>
            <person name="Anjard C."/>
            <person name="Hemphill L."/>
            <person name="Bason N."/>
            <person name="Farbrother P."/>
            <person name="Desany B."/>
            <person name="Just E."/>
            <person name="Morio T."/>
            <person name="Rost R."/>
            <person name="Churcher C."/>
            <person name="Cooper J."/>
            <person name="Haydock S."/>
            <person name="van Driessche N."/>
            <person name="Cronin A."/>
            <person name="Goodhead I."/>
            <person name="Muzny D."/>
            <person name="Mourier T."/>
            <person name="Pain A."/>
            <person name="Lu M."/>
            <person name="Harper D."/>
            <person name="Lindsay R."/>
            <person name="Hauser H."/>
            <person name="James K."/>
            <person name="Quiles M."/>
            <person name="Madan Babu M."/>
            <person name="Saito T."/>
            <person name="Buchrieser C."/>
            <person name="Wardroper A."/>
            <person name="Felder M."/>
            <person name="Thangavelu M."/>
            <person name="Johnson D."/>
            <person name="Knights A."/>
            <person name="Loulseged H."/>
            <person name="Mungall K."/>
            <person name="Oliver K."/>
            <person name="Price C."/>
            <person name="Quail M.A."/>
            <person name="Urushihara H."/>
            <person name="Hernandez J."/>
            <person name="Rabbinowitsch E."/>
            <person name="Steffen D."/>
            <person name="Sanders M."/>
            <person name="Ma J."/>
            <person name="Kohara Y."/>
            <person name="Sharp S."/>
            <person name="Simmonds M."/>
            <person name="Spiegler S."/>
            <person name="Tivey A."/>
            <person name="Sugano S."/>
            <person name="White B."/>
            <person name="Walker D."/>
            <person name="Woodward J."/>
            <person name="Winckler T."/>
            <person name="Tanaka Y."/>
            <person name="Shaulsky G."/>
            <person name="Schleicher M."/>
            <person name="Weinstock G."/>
            <person name="Rosenthal A."/>
            <person name="Cox E.C."/>
            <person name="Chisholm R.L."/>
            <person name="Gibbs R."/>
            <person name="Loomis W.F."/>
            <person name="Platzer M."/>
            <person name="Kay R.R."/>
            <person name="Williams J."/>
            <person name="Dear P.H."/>
            <person name="Noegel A.A."/>
            <person name="Barrell B."/>
            <person name="Kuspa A."/>
        </authorList>
    </citation>
    <scope>NUCLEOTIDE SEQUENCE [LARGE SCALE GENOMIC DNA]</scope>
    <source>
        <strain evidence="3 4">AX4</strain>
    </source>
</reference>
<dbReference type="dictyBase" id="DDB_G0270386"/>
<feature type="region of interest" description="Disordered" evidence="1">
    <location>
        <begin position="1"/>
        <end position="33"/>
    </location>
</feature>
<dbReference type="InterPro" id="IPR049394">
    <property type="entry name" value="eEFSec_C"/>
</dbReference>
<evidence type="ECO:0000256" key="1">
    <source>
        <dbReference type="SAM" id="MobiDB-lite"/>
    </source>
</evidence>
<dbReference type="PaxDb" id="44689-DDB0191016"/>
<dbReference type="FunFam" id="2.40.30.10:FF:000052">
    <property type="entry name" value="Selenocysteine-specific elongation factor EF-Sec"/>
    <property type="match status" value="1"/>
</dbReference>
<dbReference type="SMR" id="Q55BS5"/>
<dbReference type="SUPFAM" id="SSF52540">
    <property type="entry name" value="P-loop containing nucleoside triphosphate hydrolases"/>
    <property type="match status" value="1"/>
</dbReference>
<accession>Q55BS5</accession>
<dbReference type="CDD" id="cd04094">
    <property type="entry name" value="eSelB_III"/>
    <property type="match status" value="1"/>
</dbReference>
<dbReference type="FunCoup" id="Q55BS5">
    <property type="interactions" value="14"/>
</dbReference>
<dbReference type="PANTHER" id="PTHR43721">
    <property type="entry name" value="ELONGATION FACTOR TU-RELATED"/>
    <property type="match status" value="1"/>
</dbReference>
<evidence type="ECO:0000259" key="2">
    <source>
        <dbReference type="PROSITE" id="PS51722"/>
    </source>
</evidence>
<dbReference type="Proteomes" id="UP000002195">
    <property type="component" value="Unassembled WGS sequence"/>
</dbReference>
<dbReference type="Pfam" id="PF00009">
    <property type="entry name" value="GTP_EFTU"/>
    <property type="match status" value="1"/>
</dbReference>
<dbReference type="FunFam" id="2.40.30.10:FF:000247">
    <property type="entry name" value="Uncharacterized protein"/>
    <property type="match status" value="1"/>
</dbReference>
<dbReference type="Pfam" id="PF03144">
    <property type="entry name" value="GTP_EFTU_D2"/>
    <property type="match status" value="1"/>
</dbReference>
<comment type="caution">
    <text evidence="3">The sequence shown here is derived from an EMBL/GenBank/DDBJ whole genome shotgun (WGS) entry which is preliminary data.</text>
</comment>
<dbReference type="InterPro" id="IPR009000">
    <property type="entry name" value="Transl_B-barrel_sf"/>
</dbReference>
<dbReference type="InterPro" id="IPR050055">
    <property type="entry name" value="EF-Tu_GTPase"/>
</dbReference>
<keyword evidence="4" id="KW-1185">Reference proteome</keyword>
<dbReference type="SUPFAM" id="SSF50447">
    <property type="entry name" value="Translation proteins"/>
    <property type="match status" value="1"/>
</dbReference>
<dbReference type="EMBL" id="AAFI02000005">
    <property type="protein sequence ID" value="EAL72543.1"/>
    <property type="molecule type" value="Genomic_DNA"/>
</dbReference>
<evidence type="ECO:0000313" key="3">
    <source>
        <dbReference type="EMBL" id="EAL72543.1"/>
    </source>
</evidence>